<dbReference type="Gramene" id="ERN09264">
    <property type="protein sequence ID" value="ERN09264"/>
    <property type="gene ID" value="AMTR_s00149p00045640"/>
</dbReference>
<reference evidence="2" key="1">
    <citation type="journal article" date="2013" name="Science">
        <title>The Amborella genome and the evolution of flowering plants.</title>
        <authorList>
            <consortium name="Amborella Genome Project"/>
        </authorList>
    </citation>
    <scope>NUCLEOTIDE SEQUENCE [LARGE SCALE GENOMIC DNA]</scope>
</reference>
<dbReference type="EMBL" id="KI393016">
    <property type="protein sequence ID" value="ERN09264.1"/>
    <property type="molecule type" value="Genomic_DNA"/>
</dbReference>
<gene>
    <name evidence="1" type="ORF">AMTR_s00149p00045640</name>
</gene>
<accession>W1PN97</accession>
<dbReference type="HOGENOM" id="CLU_2267433_0_0_1"/>
<sequence length="103" mass="11945">MAEREMREVCGMFAEAFSLVTGKEERFWGEVREREPGEERVNRGQLNATCDLAELSMPSLHVRNIPQFDIDGNLQRVKRTPAGEKKNRPQVRYTCETFHLTSM</sequence>
<evidence type="ECO:0000313" key="1">
    <source>
        <dbReference type="EMBL" id="ERN09264.1"/>
    </source>
</evidence>
<protein>
    <submittedName>
        <fullName evidence="1">Uncharacterized protein</fullName>
    </submittedName>
</protein>
<organism evidence="1 2">
    <name type="scientific">Amborella trichopoda</name>
    <dbReference type="NCBI Taxonomy" id="13333"/>
    <lineage>
        <taxon>Eukaryota</taxon>
        <taxon>Viridiplantae</taxon>
        <taxon>Streptophyta</taxon>
        <taxon>Embryophyta</taxon>
        <taxon>Tracheophyta</taxon>
        <taxon>Spermatophyta</taxon>
        <taxon>Magnoliopsida</taxon>
        <taxon>Amborellales</taxon>
        <taxon>Amborellaceae</taxon>
        <taxon>Amborella</taxon>
    </lineage>
</organism>
<dbReference type="Proteomes" id="UP000017836">
    <property type="component" value="Unassembled WGS sequence"/>
</dbReference>
<name>W1PN97_AMBTC</name>
<proteinExistence type="predicted"/>
<evidence type="ECO:0000313" key="2">
    <source>
        <dbReference type="Proteomes" id="UP000017836"/>
    </source>
</evidence>
<keyword evidence="2" id="KW-1185">Reference proteome</keyword>
<dbReference type="AlphaFoldDB" id="W1PN97"/>